<keyword evidence="6 13" id="KW-0441">Lipid A biosynthesis</keyword>
<keyword evidence="11 13" id="KW-0443">Lipid metabolism</keyword>
<dbReference type="EMBL" id="WPHM01000009">
    <property type="protein sequence ID" value="MUZ59295.1"/>
    <property type="molecule type" value="Genomic_DNA"/>
</dbReference>
<dbReference type="PANTHER" id="PTHR42724">
    <property type="entry name" value="TETRAACYLDISACCHARIDE 4'-KINASE"/>
    <property type="match status" value="1"/>
</dbReference>
<evidence type="ECO:0000256" key="4">
    <source>
        <dbReference type="ARBA" id="ARBA00016436"/>
    </source>
</evidence>
<evidence type="ECO:0000256" key="10">
    <source>
        <dbReference type="ARBA" id="ARBA00022840"/>
    </source>
</evidence>
<name>A0AAE4WFT6_AGRVI</name>
<dbReference type="Pfam" id="PF02606">
    <property type="entry name" value="LpxK"/>
    <property type="match status" value="1"/>
</dbReference>
<organism evidence="14 15">
    <name type="scientific">Agrobacterium vitis</name>
    <name type="common">Rhizobium vitis</name>
    <dbReference type="NCBI Taxonomy" id="373"/>
    <lineage>
        <taxon>Bacteria</taxon>
        <taxon>Pseudomonadati</taxon>
        <taxon>Pseudomonadota</taxon>
        <taxon>Alphaproteobacteria</taxon>
        <taxon>Hyphomicrobiales</taxon>
        <taxon>Rhizobiaceae</taxon>
        <taxon>Rhizobium/Agrobacterium group</taxon>
        <taxon>Agrobacterium</taxon>
    </lineage>
</organism>
<comment type="catalytic activity">
    <reaction evidence="13">
        <text>a lipid A disaccharide + ATP = a lipid IVA + ADP + H(+)</text>
        <dbReference type="Rhea" id="RHEA:67840"/>
        <dbReference type="ChEBI" id="CHEBI:15378"/>
        <dbReference type="ChEBI" id="CHEBI:30616"/>
        <dbReference type="ChEBI" id="CHEBI:176343"/>
        <dbReference type="ChEBI" id="CHEBI:176425"/>
        <dbReference type="ChEBI" id="CHEBI:456216"/>
        <dbReference type="EC" id="2.7.1.130"/>
    </reaction>
</comment>
<evidence type="ECO:0000313" key="15">
    <source>
        <dbReference type="Proteomes" id="UP000436692"/>
    </source>
</evidence>
<dbReference type="NCBIfam" id="TIGR00682">
    <property type="entry name" value="lpxK"/>
    <property type="match status" value="1"/>
</dbReference>
<comment type="pathway">
    <text evidence="2 13">Glycolipid biosynthesis; lipid IV(A) biosynthesis; lipid IV(A) from (3R)-3-hydroxytetradecanoyl-[acyl-carrier-protein] and UDP-N-acetyl-alpha-D-glucosamine: step 6/6.</text>
</comment>
<evidence type="ECO:0000256" key="3">
    <source>
        <dbReference type="ARBA" id="ARBA00012071"/>
    </source>
</evidence>
<comment type="similarity">
    <text evidence="13">Belongs to the LpxK family.</text>
</comment>
<dbReference type="SUPFAM" id="SSF52540">
    <property type="entry name" value="P-loop containing nucleoside triphosphate hydrolases"/>
    <property type="match status" value="1"/>
</dbReference>
<dbReference type="GO" id="GO:0005524">
    <property type="term" value="F:ATP binding"/>
    <property type="evidence" value="ECO:0007669"/>
    <property type="project" value="UniProtKB-UniRule"/>
</dbReference>
<evidence type="ECO:0000256" key="5">
    <source>
        <dbReference type="ARBA" id="ARBA00022516"/>
    </source>
</evidence>
<dbReference type="PANTHER" id="PTHR42724:SF1">
    <property type="entry name" value="TETRAACYLDISACCHARIDE 4'-KINASE, MITOCHONDRIAL-RELATED"/>
    <property type="match status" value="1"/>
</dbReference>
<keyword evidence="8 13" id="KW-0547">Nucleotide-binding</keyword>
<accession>A0AAE4WFT6</accession>
<evidence type="ECO:0000256" key="7">
    <source>
        <dbReference type="ARBA" id="ARBA00022679"/>
    </source>
</evidence>
<keyword evidence="10 13" id="KW-0067">ATP-binding</keyword>
<evidence type="ECO:0000256" key="9">
    <source>
        <dbReference type="ARBA" id="ARBA00022777"/>
    </source>
</evidence>
<sequence length="350" mass="37579">MKLLAPSFWWRKTGLPALALWPLSFLYARIAARRMRGSSAYAPAVPVICIGNVTLGGAGKTPTALALAKAALAMGLKPGFLSRGYGGSVRRPTVVDPAQHTANDVGDEPLLLASVAPTVVASRRRDGARELERQGIDLIIMDDGFQSAQIRIDCAVVVTDSYKGDGNGFVFPAGPLRAPLAIQFQKLDMLLVVGKGDAAIPLVRRAARMGKPVLTAQLQPLPGPNLRGQRVLAYAGIADPEKFYRTLREMGGDIVVARGFGDHQALSAVAIAELIEEAEANDLLLVTTAKDQARLRGSSRGRASRGGARQDRAEELLAKSTVIEIEMIFDDPAVPARVIDQARDRFRRSR</sequence>
<protein>
    <recommendedName>
        <fullName evidence="4 13">Tetraacyldisaccharide 4'-kinase</fullName>
        <ecNumber evidence="3 13">2.7.1.130</ecNumber>
    </recommendedName>
    <alternativeName>
        <fullName evidence="12 13">Lipid A 4'-kinase</fullName>
    </alternativeName>
</protein>
<evidence type="ECO:0000256" key="1">
    <source>
        <dbReference type="ARBA" id="ARBA00002274"/>
    </source>
</evidence>
<evidence type="ECO:0000256" key="6">
    <source>
        <dbReference type="ARBA" id="ARBA00022556"/>
    </source>
</evidence>
<reference evidence="14 15" key="1">
    <citation type="submission" date="2019-12" db="EMBL/GenBank/DDBJ databases">
        <title>Whole-genome sequencing of Allorhizobium vitis.</title>
        <authorList>
            <person name="Gan H.M."/>
            <person name="Szegedi E."/>
            <person name="Burr T."/>
            <person name="Savka M.A."/>
        </authorList>
    </citation>
    <scope>NUCLEOTIDE SEQUENCE [LARGE SCALE GENOMIC DNA]</scope>
    <source>
        <strain evidence="14 15">CG989</strain>
    </source>
</reference>
<dbReference type="RefSeq" id="WP_156548534.1">
    <property type="nucleotide sequence ID" value="NZ_JABAEJ010000006.1"/>
</dbReference>
<gene>
    <name evidence="13" type="primary">lpxK</name>
    <name evidence="14" type="ORF">GOZ95_17775</name>
</gene>
<feature type="binding site" evidence="13">
    <location>
        <begin position="54"/>
        <end position="61"/>
    </location>
    <ligand>
        <name>ATP</name>
        <dbReference type="ChEBI" id="CHEBI:30616"/>
    </ligand>
</feature>
<evidence type="ECO:0000256" key="8">
    <source>
        <dbReference type="ARBA" id="ARBA00022741"/>
    </source>
</evidence>
<proteinExistence type="inferred from homology"/>
<keyword evidence="9 13" id="KW-0418">Kinase</keyword>
<dbReference type="GO" id="GO:0009029">
    <property type="term" value="F:lipid-A 4'-kinase activity"/>
    <property type="evidence" value="ECO:0007669"/>
    <property type="project" value="UniProtKB-UniRule"/>
</dbReference>
<evidence type="ECO:0000256" key="13">
    <source>
        <dbReference type="HAMAP-Rule" id="MF_00409"/>
    </source>
</evidence>
<evidence type="ECO:0000313" key="14">
    <source>
        <dbReference type="EMBL" id="MUZ59295.1"/>
    </source>
</evidence>
<comment type="function">
    <text evidence="1 13">Transfers the gamma-phosphate of ATP to the 4'-position of a tetraacyldisaccharide 1-phosphate intermediate (termed DS-1-P) to form tetraacyldisaccharide 1,4'-bis-phosphate (lipid IVA).</text>
</comment>
<dbReference type="Proteomes" id="UP000436692">
    <property type="component" value="Unassembled WGS sequence"/>
</dbReference>
<dbReference type="InterPro" id="IPR003758">
    <property type="entry name" value="LpxK"/>
</dbReference>
<dbReference type="GO" id="GO:0009245">
    <property type="term" value="P:lipid A biosynthetic process"/>
    <property type="evidence" value="ECO:0007669"/>
    <property type="project" value="UniProtKB-UniRule"/>
</dbReference>
<keyword evidence="5 13" id="KW-0444">Lipid biosynthesis</keyword>
<evidence type="ECO:0000256" key="12">
    <source>
        <dbReference type="ARBA" id="ARBA00029757"/>
    </source>
</evidence>
<keyword evidence="7 13" id="KW-0808">Transferase</keyword>
<dbReference type="InterPro" id="IPR027417">
    <property type="entry name" value="P-loop_NTPase"/>
</dbReference>
<dbReference type="AlphaFoldDB" id="A0AAE4WFT6"/>
<dbReference type="GO" id="GO:0005886">
    <property type="term" value="C:plasma membrane"/>
    <property type="evidence" value="ECO:0007669"/>
    <property type="project" value="TreeGrafter"/>
</dbReference>
<evidence type="ECO:0000256" key="2">
    <source>
        <dbReference type="ARBA" id="ARBA00004870"/>
    </source>
</evidence>
<comment type="caution">
    <text evidence="14">The sequence shown here is derived from an EMBL/GenBank/DDBJ whole genome shotgun (WGS) entry which is preliminary data.</text>
</comment>
<dbReference type="EC" id="2.7.1.130" evidence="3 13"/>
<dbReference type="HAMAP" id="MF_00409">
    <property type="entry name" value="LpxK"/>
    <property type="match status" value="1"/>
</dbReference>
<dbReference type="GO" id="GO:0009244">
    <property type="term" value="P:lipopolysaccharide core region biosynthetic process"/>
    <property type="evidence" value="ECO:0007669"/>
    <property type="project" value="TreeGrafter"/>
</dbReference>
<evidence type="ECO:0000256" key="11">
    <source>
        <dbReference type="ARBA" id="ARBA00023098"/>
    </source>
</evidence>